<protein>
    <submittedName>
        <fullName evidence="4">Mce-associated membrane protein</fullName>
    </submittedName>
</protein>
<gene>
    <name evidence="4" type="ORF">SAMN04489712_103176</name>
</gene>
<feature type="compositionally biased region" description="Basic and acidic residues" evidence="3">
    <location>
        <begin position="91"/>
        <end position="109"/>
    </location>
</feature>
<dbReference type="PANTHER" id="PTHR37042:SF4">
    <property type="entry name" value="OUTER MEMBRANE PROTEIN RV1973"/>
    <property type="match status" value="1"/>
</dbReference>
<feature type="compositionally biased region" description="Low complexity" evidence="3">
    <location>
        <begin position="1"/>
        <end position="11"/>
    </location>
</feature>
<reference evidence="5" key="1">
    <citation type="submission" date="2016-10" db="EMBL/GenBank/DDBJ databases">
        <authorList>
            <person name="Varghese N."/>
            <person name="Submissions S."/>
        </authorList>
    </citation>
    <scope>NUCLEOTIDE SEQUENCE [LARGE SCALE GENOMIC DNA]</scope>
    <source>
        <strain evidence="5">DSM 43163</strain>
    </source>
</reference>
<evidence type="ECO:0000256" key="1">
    <source>
        <dbReference type="ARBA" id="ARBA00004370"/>
    </source>
</evidence>
<name>A0A1H5XB74_9ACTN</name>
<evidence type="ECO:0000256" key="3">
    <source>
        <dbReference type="SAM" id="MobiDB-lite"/>
    </source>
</evidence>
<dbReference type="AlphaFoldDB" id="A0A1H5XB74"/>
<proteinExistence type="predicted"/>
<keyword evidence="2" id="KW-0472">Membrane</keyword>
<feature type="region of interest" description="Disordered" evidence="3">
    <location>
        <begin position="1"/>
        <end position="112"/>
    </location>
</feature>
<evidence type="ECO:0000256" key="2">
    <source>
        <dbReference type="ARBA" id="ARBA00023136"/>
    </source>
</evidence>
<comment type="subcellular location">
    <subcellularLocation>
        <location evidence="1">Membrane</location>
    </subcellularLocation>
</comment>
<dbReference type="EMBL" id="FNVO01000003">
    <property type="protein sequence ID" value="SEG08989.1"/>
    <property type="molecule type" value="Genomic_DNA"/>
</dbReference>
<feature type="compositionally biased region" description="Low complexity" evidence="3">
    <location>
        <begin position="75"/>
        <end position="88"/>
    </location>
</feature>
<dbReference type="PANTHER" id="PTHR37042">
    <property type="entry name" value="OUTER MEMBRANE PROTEIN RV1973"/>
    <property type="match status" value="1"/>
</dbReference>
<evidence type="ECO:0000313" key="5">
    <source>
        <dbReference type="Proteomes" id="UP000236723"/>
    </source>
</evidence>
<organism evidence="4 5">
    <name type="scientific">Thermomonospora echinospora</name>
    <dbReference type="NCBI Taxonomy" id="1992"/>
    <lineage>
        <taxon>Bacteria</taxon>
        <taxon>Bacillati</taxon>
        <taxon>Actinomycetota</taxon>
        <taxon>Actinomycetes</taxon>
        <taxon>Streptosporangiales</taxon>
        <taxon>Thermomonosporaceae</taxon>
        <taxon>Thermomonospora</taxon>
    </lineage>
</organism>
<accession>A0A1H5XB74</accession>
<dbReference type="GO" id="GO:0016020">
    <property type="term" value="C:membrane"/>
    <property type="evidence" value="ECO:0007669"/>
    <property type="project" value="UniProtKB-SubCell"/>
</dbReference>
<dbReference type="Proteomes" id="UP000236723">
    <property type="component" value="Unassembled WGS sequence"/>
</dbReference>
<feature type="compositionally biased region" description="Basic and acidic residues" evidence="3">
    <location>
        <begin position="34"/>
        <end position="44"/>
    </location>
</feature>
<feature type="region of interest" description="Disordered" evidence="3">
    <location>
        <begin position="276"/>
        <end position="309"/>
    </location>
</feature>
<evidence type="ECO:0000313" key="4">
    <source>
        <dbReference type="EMBL" id="SEG08989.1"/>
    </source>
</evidence>
<sequence length="309" mass="32090">MTPLEETVAAETRTEEPPGIEGQDADDPEAVTPKAEDTKAEDTKAAGTKAAEPGAEDPKTAKPKAADSTADEPKTAASDAADSTATDSTADEPKTGKTGKAEADGEGRGRPGAFRHRVLSGAALTRAAVLIALVASVITAGLQWHQADQAEQREADRRAVRARAGEFGQALLSYDHRNLQAARNRVLSLASDDFAKTYDAAFTGGLEGVIAKLKADATATVRAVYLGDIEGSTARAIVVMDSEVHSSAGTRRVLGSHLDMRLTRTGERWRVTEVTSIGAADETMTDGEGGQRQGDGAPLPAPSASPSSD</sequence>
<keyword evidence="5" id="KW-1185">Reference proteome</keyword>